<evidence type="ECO:0000259" key="6">
    <source>
        <dbReference type="PROSITE" id="PS50016"/>
    </source>
</evidence>
<feature type="region of interest" description="Disordered" evidence="5">
    <location>
        <begin position="1"/>
        <end position="21"/>
    </location>
</feature>
<gene>
    <name evidence="7" type="ORF">EB796_011455</name>
</gene>
<evidence type="ECO:0000256" key="4">
    <source>
        <dbReference type="PROSITE-ProRule" id="PRU00146"/>
    </source>
</evidence>
<dbReference type="InterPro" id="IPR019786">
    <property type="entry name" value="Zinc_finger_PHD-type_CS"/>
</dbReference>
<sequence>MSQTNSDIVCASGDGSNTESEKCYSCKQEDCFITNAKNRKQKIDSKWILCDLCQHWFHALCQNLSNSEIGYISKAANAKGVLWCCETCLPQTKSISKTPNNTGMESVSDRLNKIEEVIGTPLAPYGDLACAKVEV</sequence>
<name>A0A7J7JWK5_BUGNE</name>
<keyword evidence="3" id="KW-0862">Zinc</keyword>
<dbReference type="GO" id="GO:0008270">
    <property type="term" value="F:zinc ion binding"/>
    <property type="evidence" value="ECO:0007669"/>
    <property type="project" value="UniProtKB-KW"/>
</dbReference>
<dbReference type="OrthoDB" id="1903104at2759"/>
<evidence type="ECO:0000256" key="1">
    <source>
        <dbReference type="ARBA" id="ARBA00022723"/>
    </source>
</evidence>
<comment type="caution">
    <text evidence="7">The sequence shown here is derived from an EMBL/GenBank/DDBJ whole genome shotgun (WGS) entry which is preliminary data.</text>
</comment>
<dbReference type="InterPro" id="IPR013083">
    <property type="entry name" value="Znf_RING/FYVE/PHD"/>
</dbReference>
<evidence type="ECO:0000256" key="3">
    <source>
        <dbReference type="ARBA" id="ARBA00022833"/>
    </source>
</evidence>
<protein>
    <recommendedName>
        <fullName evidence="6">PHD-type domain-containing protein</fullName>
    </recommendedName>
</protein>
<evidence type="ECO:0000256" key="5">
    <source>
        <dbReference type="SAM" id="MobiDB-lite"/>
    </source>
</evidence>
<evidence type="ECO:0000256" key="2">
    <source>
        <dbReference type="ARBA" id="ARBA00022771"/>
    </source>
</evidence>
<dbReference type="PROSITE" id="PS01359">
    <property type="entry name" value="ZF_PHD_1"/>
    <property type="match status" value="1"/>
</dbReference>
<dbReference type="Proteomes" id="UP000593567">
    <property type="component" value="Unassembled WGS sequence"/>
</dbReference>
<dbReference type="InterPro" id="IPR001965">
    <property type="entry name" value="Znf_PHD"/>
</dbReference>
<organism evidence="7 8">
    <name type="scientific">Bugula neritina</name>
    <name type="common">Brown bryozoan</name>
    <name type="synonym">Sertularia neritina</name>
    <dbReference type="NCBI Taxonomy" id="10212"/>
    <lineage>
        <taxon>Eukaryota</taxon>
        <taxon>Metazoa</taxon>
        <taxon>Spiralia</taxon>
        <taxon>Lophotrochozoa</taxon>
        <taxon>Bryozoa</taxon>
        <taxon>Gymnolaemata</taxon>
        <taxon>Cheilostomatida</taxon>
        <taxon>Flustrina</taxon>
        <taxon>Buguloidea</taxon>
        <taxon>Bugulidae</taxon>
        <taxon>Bugula</taxon>
    </lineage>
</organism>
<keyword evidence="2 4" id="KW-0863">Zinc-finger</keyword>
<keyword evidence="8" id="KW-1185">Reference proteome</keyword>
<dbReference type="SMART" id="SM00249">
    <property type="entry name" value="PHD"/>
    <property type="match status" value="1"/>
</dbReference>
<reference evidence="7" key="1">
    <citation type="submission" date="2020-06" db="EMBL/GenBank/DDBJ databases">
        <title>Draft genome of Bugula neritina, a colonial animal packing powerful symbionts and potential medicines.</title>
        <authorList>
            <person name="Rayko M."/>
        </authorList>
    </citation>
    <scope>NUCLEOTIDE SEQUENCE [LARGE SCALE GENOMIC DNA]</scope>
    <source>
        <strain evidence="7">Kwan_BN1</strain>
    </source>
</reference>
<keyword evidence="1" id="KW-0479">Metal-binding</keyword>
<dbReference type="InterPro" id="IPR011011">
    <property type="entry name" value="Znf_FYVE_PHD"/>
</dbReference>
<dbReference type="PROSITE" id="PS50016">
    <property type="entry name" value="ZF_PHD_2"/>
    <property type="match status" value="1"/>
</dbReference>
<dbReference type="Gene3D" id="3.30.40.10">
    <property type="entry name" value="Zinc/RING finger domain, C3HC4 (zinc finger)"/>
    <property type="match status" value="1"/>
</dbReference>
<dbReference type="AlphaFoldDB" id="A0A7J7JWK5"/>
<dbReference type="SUPFAM" id="SSF57903">
    <property type="entry name" value="FYVE/PHD zinc finger"/>
    <property type="match status" value="1"/>
</dbReference>
<feature type="domain" description="PHD-type" evidence="6">
    <location>
        <begin position="20"/>
        <end position="91"/>
    </location>
</feature>
<accession>A0A7J7JWK5</accession>
<evidence type="ECO:0000313" key="7">
    <source>
        <dbReference type="EMBL" id="KAF6030235.1"/>
    </source>
</evidence>
<evidence type="ECO:0000313" key="8">
    <source>
        <dbReference type="Proteomes" id="UP000593567"/>
    </source>
</evidence>
<proteinExistence type="predicted"/>
<dbReference type="EMBL" id="VXIV02001732">
    <property type="protein sequence ID" value="KAF6030235.1"/>
    <property type="molecule type" value="Genomic_DNA"/>
</dbReference>
<dbReference type="InterPro" id="IPR019787">
    <property type="entry name" value="Znf_PHD-finger"/>
</dbReference>